<evidence type="ECO:0000256" key="2">
    <source>
        <dbReference type="ARBA" id="ARBA00022448"/>
    </source>
</evidence>
<dbReference type="AlphaFoldDB" id="A0AAV9PAH1"/>
<evidence type="ECO:0000256" key="4">
    <source>
        <dbReference type="ARBA" id="ARBA00022692"/>
    </source>
</evidence>
<evidence type="ECO:0000256" key="5">
    <source>
        <dbReference type="ARBA" id="ARBA00022989"/>
    </source>
</evidence>
<keyword evidence="6 8" id="KW-0472">Membrane</keyword>
<dbReference type="EMBL" id="JAVRRT010000007">
    <property type="protein sequence ID" value="KAK5170186.1"/>
    <property type="molecule type" value="Genomic_DNA"/>
</dbReference>
<organism evidence="9 10">
    <name type="scientific">Saxophila tyrrhenica</name>
    <dbReference type="NCBI Taxonomy" id="1690608"/>
    <lineage>
        <taxon>Eukaryota</taxon>
        <taxon>Fungi</taxon>
        <taxon>Dikarya</taxon>
        <taxon>Ascomycota</taxon>
        <taxon>Pezizomycotina</taxon>
        <taxon>Dothideomycetes</taxon>
        <taxon>Dothideomycetidae</taxon>
        <taxon>Mycosphaerellales</taxon>
        <taxon>Extremaceae</taxon>
        <taxon>Saxophila</taxon>
    </lineage>
</organism>
<feature type="transmembrane region" description="Helical" evidence="8">
    <location>
        <begin position="363"/>
        <end position="386"/>
    </location>
</feature>
<feature type="transmembrane region" description="Helical" evidence="8">
    <location>
        <begin position="187"/>
        <end position="209"/>
    </location>
</feature>
<comment type="subcellular location">
    <subcellularLocation>
        <location evidence="1">Cell membrane</location>
        <topology evidence="1">Multi-pass membrane protein</topology>
    </subcellularLocation>
</comment>
<comment type="caution">
    <text evidence="9">The sequence shown here is derived from an EMBL/GenBank/DDBJ whole genome shotgun (WGS) entry which is preliminary data.</text>
</comment>
<feature type="transmembrane region" description="Helical" evidence="8">
    <location>
        <begin position="221"/>
        <end position="241"/>
    </location>
</feature>
<sequence length="509" mass="55830">MLPKDDTEIDTTTTGEDDAIHENASDESKNVKPWSRSTYCGSLLFNIGAFILPALYGTLSKLWVANIDPSMVVTTDAYTYIGTVSEVLNERLPRAPWNIIGDKANRTMAQRLGLSYTLILFQAALGLVVSIVFAAAAQQFANAFVPVEVRQASLTYVRLSAFSALSSAIETAVAAATRALDKPDVPLIISSVKLAVNIILDMIVISKFHVPGITPTVNTQAATQLACGLTASFAGLAYFIWTNKRQSHHSLQRHAEDKAKPSLPGLIILAKPGAYTFTESAIRNGLYLWLVSGIVAMGSAYATAWGVFNTIRWGLVMVPVQALEATSLAFVGHEWGAWRRTVGPTVRRPTATWKHLRTITNPALRSCLIALAVEVPICLFLSFYGARRFALFISGSADVALITEKMWKTIDWCYIFYALSTQLATILLASRPRWYLYQSLVSNLLWVLPWAVVVSRVGITPEDAWTYHSIVFGGSLVFSFGDVVVVDAVWAWCLRRGRMRLSAVSAVNL</sequence>
<keyword evidence="3" id="KW-1003">Cell membrane</keyword>
<dbReference type="PANTHER" id="PTHR43549">
    <property type="entry name" value="MULTIDRUG RESISTANCE PROTEIN YPNP-RELATED"/>
    <property type="match status" value="1"/>
</dbReference>
<dbReference type="GO" id="GO:0005886">
    <property type="term" value="C:plasma membrane"/>
    <property type="evidence" value="ECO:0007669"/>
    <property type="project" value="UniProtKB-SubCell"/>
</dbReference>
<evidence type="ECO:0000313" key="9">
    <source>
        <dbReference type="EMBL" id="KAK5170186.1"/>
    </source>
</evidence>
<dbReference type="PANTHER" id="PTHR43549:SF2">
    <property type="entry name" value="MULTIDRUG RESISTANCE PROTEIN NORM-RELATED"/>
    <property type="match status" value="1"/>
</dbReference>
<feature type="region of interest" description="Disordered" evidence="7">
    <location>
        <begin position="1"/>
        <end position="27"/>
    </location>
</feature>
<evidence type="ECO:0000256" key="8">
    <source>
        <dbReference type="SAM" id="Phobius"/>
    </source>
</evidence>
<keyword evidence="4 8" id="KW-0812">Transmembrane</keyword>
<feature type="compositionally biased region" description="Basic and acidic residues" evidence="7">
    <location>
        <begin position="18"/>
        <end position="27"/>
    </location>
</feature>
<evidence type="ECO:0000256" key="1">
    <source>
        <dbReference type="ARBA" id="ARBA00004651"/>
    </source>
</evidence>
<name>A0AAV9PAH1_9PEZI</name>
<accession>A0AAV9PAH1</accession>
<dbReference type="InterPro" id="IPR052031">
    <property type="entry name" value="Membrane_Transporter-Flippase"/>
</dbReference>
<keyword evidence="10" id="KW-1185">Reference proteome</keyword>
<feature type="transmembrane region" description="Helical" evidence="8">
    <location>
        <begin position="43"/>
        <end position="64"/>
    </location>
</feature>
<reference evidence="9 10" key="1">
    <citation type="submission" date="2023-08" db="EMBL/GenBank/DDBJ databases">
        <title>Black Yeasts Isolated from many extreme environments.</title>
        <authorList>
            <person name="Coleine C."/>
            <person name="Stajich J.E."/>
            <person name="Selbmann L."/>
        </authorList>
    </citation>
    <scope>NUCLEOTIDE SEQUENCE [LARGE SCALE GENOMIC DNA]</scope>
    <source>
        <strain evidence="9 10">CCFEE 5935</strain>
    </source>
</reference>
<feature type="transmembrane region" description="Helical" evidence="8">
    <location>
        <begin position="440"/>
        <end position="459"/>
    </location>
</feature>
<evidence type="ECO:0000256" key="6">
    <source>
        <dbReference type="ARBA" id="ARBA00023136"/>
    </source>
</evidence>
<dbReference type="RefSeq" id="XP_064659384.1">
    <property type="nucleotide sequence ID" value="XM_064802023.1"/>
</dbReference>
<feature type="transmembrane region" description="Helical" evidence="8">
    <location>
        <begin position="465"/>
        <end position="492"/>
    </location>
</feature>
<feature type="transmembrane region" description="Helical" evidence="8">
    <location>
        <begin position="286"/>
        <end position="305"/>
    </location>
</feature>
<dbReference type="GeneID" id="89926116"/>
<evidence type="ECO:0000256" key="7">
    <source>
        <dbReference type="SAM" id="MobiDB-lite"/>
    </source>
</evidence>
<feature type="transmembrane region" description="Helical" evidence="8">
    <location>
        <begin position="113"/>
        <end position="136"/>
    </location>
</feature>
<evidence type="ECO:0000256" key="3">
    <source>
        <dbReference type="ARBA" id="ARBA00022475"/>
    </source>
</evidence>
<feature type="transmembrane region" description="Helical" evidence="8">
    <location>
        <begin position="156"/>
        <end position="175"/>
    </location>
</feature>
<gene>
    <name evidence="9" type="ORF">LTR77_004772</name>
</gene>
<dbReference type="Proteomes" id="UP001337655">
    <property type="component" value="Unassembled WGS sequence"/>
</dbReference>
<proteinExistence type="predicted"/>
<protein>
    <submittedName>
        <fullName evidence="9">Uncharacterized protein</fullName>
    </submittedName>
</protein>
<keyword evidence="5 8" id="KW-1133">Transmembrane helix</keyword>
<evidence type="ECO:0000313" key="10">
    <source>
        <dbReference type="Proteomes" id="UP001337655"/>
    </source>
</evidence>
<keyword evidence="2" id="KW-0813">Transport</keyword>